<dbReference type="AlphaFoldDB" id="A0A1H1N7S8"/>
<reference evidence="3" key="1">
    <citation type="submission" date="2016-10" db="EMBL/GenBank/DDBJ databases">
        <authorList>
            <person name="Varghese N."/>
            <person name="Submissions S."/>
        </authorList>
    </citation>
    <scope>NUCLEOTIDE SEQUENCE [LARGE SCALE GENOMIC DNA]</scope>
    <source>
        <strain evidence="3">KCTC 32247</strain>
    </source>
</reference>
<evidence type="ECO:0000313" key="3">
    <source>
        <dbReference type="Proteomes" id="UP000243359"/>
    </source>
</evidence>
<protein>
    <submittedName>
        <fullName evidence="2">Uncharacterized protein</fullName>
    </submittedName>
</protein>
<keyword evidence="1" id="KW-0472">Membrane</keyword>
<name>A0A1H1N7S8_9PSED</name>
<gene>
    <name evidence="2" type="ORF">SAMN05216221_0721</name>
</gene>
<keyword evidence="1" id="KW-1133">Transmembrane helix</keyword>
<dbReference type="Proteomes" id="UP000243359">
    <property type="component" value="Chromosome I"/>
</dbReference>
<dbReference type="EMBL" id="LT629751">
    <property type="protein sequence ID" value="SDR94765.1"/>
    <property type="molecule type" value="Genomic_DNA"/>
</dbReference>
<sequence>MCRYPIAITSLLMLIVTLNEPGSNWPIDIRIFDHRLQGNFLYWLFSFSAAAYIPLTIASAILFSIDLVTLAKNKTKRNIFNLLFFSAINVLALYRFNNWVMNEIF</sequence>
<evidence type="ECO:0000313" key="2">
    <source>
        <dbReference type="EMBL" id="SDR94765.1"/>
    </source>
</evidence>
<organism evidence="2 3">
    <name type="scientific">Pseudomonas oryzae</name>
    <dbReference type="NCBI Taxonomy" id="1392877"/>
    <lineage>
        <taxon>Bacteria</taxon>
        <taxon>Pseudomonadati</taxon>
        <taxon>Pseudomonadota</taxon>
        <taxon>Gammaproteobacteria</taxon>
        <taxon>Pseudomonadales</taxon>
        <taxon>Pseudomonadaceae</taxon>
        <taxon>Pseudomonas</taxon>
    </lineage>
</organism>
<feature type="transmembrane region" description="Helical" evidence="1">
    <location>
        <begin position="79"/>
        <end position="96"/>
    </location>
</feature>
<evidence type="ECO:0000256" key="1">
    <source>
        <dbReference type="SAM" id="Phobius"/>
    </source>
</evidence>
<keyword evidence="3" id="KW-1185">Reference proteome</keyword>
<feature type="transmembrane region" description="Helical" evidence="1">
    <location>
        <begin position="42"/>
        <end position="67"/>
    </location>
</feature>
<accession>A0A1H1N7S8</accession>
<proteinExistence type="predicted"/>
<keyword evidence="1" id="KW-0812">Transmembrane</keyword>